<dbReference type="RefSeq" id="WP_013168362.1">
    <property type="nucleotide sequence ID" value="NC_014217.1"/>
</dbReference>
<evidence type="ECO:0000313" key="1">
    <source>
        <dbReference type="EMBL" id="ADH90861.1"/>
    </source>
</evidence>
<protein>
    <submittedName>
        <fullName evidence="1">Uncharacterized protein</fullName>
    </submittedName>
</protein>
<organism evidence="1 2">
    <name type="scientific">Ancylobacter novellus (strain ATCC 8093 / DSM 506 / JCM 20403 / CCM 1077 / IAM 12100 / NBRC 12443 / NCIMB 10456)</name>
    <name type="common">Starkeya novella</name>
    <dbReference type="NCBI Taxonomy" id="639283"/>
    <lineage>
        <taxon>Bacteria</taxon>
        <taxon>Pseudomonadati</taxon>
        <taxon>Pseudomonadota</taxon>
        <taxon>Alphaproteobacteria</taxon>
        <taxon>Hyphomicrobiales</taxon>
        <taxon>Xanthobacteraceae</taxon>
        <taxon>Ancylobacter</taxon>
    </lineage>
</organism>
<dbReference type="AlphaFoldDB" id="D7AA74"/>
<reference evidence="1 2" key="1">
    <citation type="journal article" date="2012" name="Stand. Genomic Sci.">
        <title>Complete genome sequence of the facultatively chemolithoautotrophic and methylotrophic alpha Proteobacterium Starkeya novella type strain (ATCC 8093(T)).</title>
        <authorList>
            <person name="Kappler U."/>
            <person name="Davenport K."/>
            <person name="Beatson S."/>
            <person name="Lucas S."/>
            <person name="Lapidus A."/>
            <person name="Copeland A."/>
            <person name="Berry K.W."/>
            <person name="Glavina Del Rio T."/>
            <person name="Hammon N."/>
            <person name="Dalin E."/>
            <person name="Tice H."/>
            <person name="Pitluck S."/>
            <person name="Richardson P."/>
            <person name="Bruce D."/>
            <person name="Goodwin L.A."/>
            <person name="Han C."/>
            <person name="Tapia R."/>
            <person name="Detter J.C."/>
            <person name="Chang Y.J."/>
            <person name="Jeffries C.D."/>
            <person name="Land M."/>
            <person name="Hauser L."/>
            <person name="Kyrpides N.C."/>
            <person name="Goker M."/>
            <person name="Ivanova N."/>
            <person name="Klenk H.P."/>
            <person name="Woyke T."/>
        </authorList>
    </citation>
    <scope>NUCLEOTIDE SEQUENCE [LARGE SCALE GENOMIC DNA]</scope>
    <source>
        <strain evidence="2">ATCC 8093 / DSM 506 / JCM 20403 / CCM 1077 / IAM 12100 / NBRC 12443 / NCIMB 10456</strain>
    </source>
</reference>
<dbReference type="HOGENOM" id="CLU_2496407_0_0_5"/>
<dbReference type="EMBL" id="CP002026">
    <property type="protein sequence ID" value="ADH90861.1"/>
    <property type="molecule type" value="Genomic_DNA"/>
</dbReference>
<name>D7AA74_ANCN5</name>
<accession>D7AA74</accession>
<dbReference type="OrthoDB" id="9816422at2"/>
<dbReference type="STRING" id="639283.Snov_3587"/>
<keyword evidence="2" id="KW-1185">Reference proteome</keyword>
<evidence type="ECO:0000313" key="2">
    <source>
        <dbReference type="Proteomes" id="UP000006633"/>
    </source>
</evidence>
<proteinExistence type="predicted"/>
<dbReference type="KEGG" id="sno:Snov_3587"/>
<sequence>METLRRLTGHGWLRTTGFTSATATYELLVQRRDSGPAAGETLVSGHIESDSWVLADVPGGRGLLTLEDGTSYPVLLVRRSGTAAEIALLPPFRSLVPN</sequence>
<dbReference type="Proteomes" id="UP000006633">
    <property type="component" value="Chromosome"/>
</dbReference>
<gene>
    <name evidence="1" type="ordered locus">Snov_3587</name>
</gene>